<feature type="signal peptide" evidence="3">
    <location>
        <begin position="1"/>
        <end position="21"/>
    </location>
</feature>
<evidence type="ECO:0000256" key="3">
    <source>
        <dbReference type="SAM" id="SignalP"/>
    </source>
</evidence>
<dbReference type="AlphaFoldDB" id="A0AAE0TIE7"/>
<evidence type="ECO:0000256" key="1">
    <source>
        <dbReference type="SAM" id="MobiDB-lite"/>
    </source>
</evidence>
<dbReference type="Proteomes" id="UP001195483">
    <property type="component" value="Unassembled WGS sequence"/>
</dbReference>
<sequence length="451" mass="51000">MNGGEYLCCIFLLTCIESCISLEQRSQSFDIGRICQYTSSLGCPTHDSVSWRCTKLLTNCSGDRLNRYHCVLNSTDEHFQVIHTCAPLLKCIKGTIPIYNKIKDAIICEPCPDGSYQQADVWSDETPECLQKHTCEKEGHKIECDMGAESHKIQDVYCRCDARNNYVLTHWERRGKCVEWAYATCYLHPCPGGQGRLLNYSCDSLCPQGQNRDDNDICVPISNDNTTVTPIIDNMTMSGKLTSPPTVTTTPTLTSEQPTRDNMSYVIASAVIIPVILLFIMIFECWKCKLFEKCWSIKKQRSRKRHSHTDADPNGAAQRDTSQNMTDAINPTSTDKGTHVHHHHYHEKTIFYVKKAKMLQFGNNSQIKSVEVHTEQPETHEVSSLSSSEHSSDLQLADSPPLHNSSQGELPVNRNFSEDIEFDTQPNQISDGMDTSERHSSSEETYRKVVE</sequence>
<feature type="compositionally biased region" description="Polar residues" evidence="1">
    <location>
        <begin position="319"/>
        <end position="335"/>
    </location>
</feature>
<feature type="region of interest" description="Disordered" evidence="1">
    <location>
        <begin position="239"/>
        <end position="258"/>
    </location>
</feature>
<reference evidence="4" key="2">
    <citation type="journal article" date="2021" name="Genome Biol. Evol.">
        <title>Developing a high-quality reference genome for a parasitic bivalve with doubly uniparental inheritance (Bivalvia: Unionida).</title>
        <authorList>
            <person name="Smith C.H."/>
        </authorList>
    </citation>
    <scope>NUCLEOTIDE SEQUENCE</scope>
    <source>
        <strain evidence="4">CHS0354</strain>
        <tissue evidence="4">Mantle</tissue>
    </source>
</reference>
<evidence type="ECO:0000313" key="4">
    <source>
        <dbReference type="EMBL" id="KAK3610944.1"/>
    </source>
</evidence>
<keyword evidence="2" id="KW-0472">Membrane</keyword>
<reference evidence="4" key="3">
    <citation type="submission" date="2023-05" db="EMBL/GenBank/DDBJ databases">
        <authorList>
            <person name="Smith C.H."/>
        </authorList>
    </citation>
    <scope>NUCLEOTIDE SEQUENCE</scope>
    <source>
        <strain evidence="4">CHS0354</strain>
        <tissue evidence="4">Mantle</tissue>
    </source>
</reference>
<keyword evidence="5" id="KW-1185">Reference proteome</keyword>
<dbReference type="EMBL" id="JAEAOA010001029">
    <property type="protein sequence ID" value="KAK3610944.1"/>
    <property type="molecule type" value="Genomic_DNA"/>
</dbReference>
<feature type="compositionally biased region" description="Basic and acidic residues" evidence="1">
    <location>
        <begin position="435"/>
        <end position="451"/>
    </location>
</feature>
<keyword evidence="2" id="KW-1133">Transmembrane helix</keyword>
<feature type="region of interest" description="Disordered" evidence="1">
    <location>
        <begin position="302"/>
        <end position="341"/>
    </location>
</feature>
<name>A0AAE0TIE7_9BIVA</name>
<protein>
    <submittedName>
        <fullName evidence="4">Uncharacterized protein</fullName>
    </submittedName>
</protein>
<feature type="compositionally biased region" description="Basic and acidic residues" evidence="1">
    <location>
        <begin position="370"/>
        <end position="381"/>
    </location>
</feature>
<reference evidence="4" key="1">
    <citation type="journal article" date="2021" name="Genome Biol. Evol.">
        <title>A High-Quality Reference Genome for a Parasitic Bivalve with Doubly Uniparental Inheritance (Bivalvia: Unionida).</title>
        <authorList>
            <person name="Smith C.H."/>
        </authorList>
    </citation>
    <scope>NUCLEOTIDE SEQUENCE</scope>
    <source>
        <strain evidence="4">CHS0354</strain>
    </source>
</reference>
<evidence type="ECO:0000313" key="5">
    <source>
        <dbReference type="Proteomes" id="UP001195483"/>
    </source>
</evidence>
<proteinExistence type="predicted"/>
<comment type="caution">
    <text evidence="4">The sequence shown here is derived from an EMBL/GenBank/DDBJ whole genome shotgun (WGS) entry which is preliminary data.</text>
</comment>
<gene>
    <name evidence="4" type="ORF">CHS0354_016705</name>
</gene>
<accession>A0AAE0TIE7</accession>
<feature type="transmembrane region" description="Helical" evidence="2">
    <location>
        <begin position="263"/>
        <end position="283"/>
    </location>
</feature>
<organism evidence="4 5">
    <name type="scientific">Potamilus streckersoni</name>
    <dbReference type="NCBI Taxonomy" id="2493646"/>
    <lineage>
        <taxon>Eukaryota</taxon>
        <taxon>Metazoa</taxon>
        <taxon>Spiralia</taxon>
        <taxon>Lophotrochozoa</taxon>
        <taxon>Mollusca</taxon>
        <taxon>Bivalvia</taxon>
        <taxon>Autobranchia</taxon>
        <taxon>Heteroconchia</taxon>
        <taxon>Palaeoheterodonta</taxon>
        <taxon>Unionida</taxon>
        <taxon>Unionoidea</taxon>
        <taxon>Unionidae</taxon>
        <taxon>Ambleminae</taxon>
        <taxon>Lampsilini</taxon>
        <taxon>Potamilus</taxon>
    </lineage>
</organism>
<feature type="region of interest" description="Disordered" evidence="1">
    <location>
        <begin position="369"/>
        <end position="451"/>
    </location>
</feature>
<keyword evidence="2" id="KW-0812">Transmembrane</keyword>
<feature type="chain" id="PRO_5042021023" evidence="3">
    <location>
        <begin position="22"/>
        <end position="451"/>
    </location>
</feature>
<feature type="compositionally biased region" description="Low complexity" evidence="1">
    <location>
        <begin position="241"/>
        <end position="257"/>
    </location>
</feature>
<keyword evidence="3" id="KW-0732">Signal</keyword>
<evidence type="ECO:0000256" key="2">
    <source>
        <dbReference type="SAM" id="Phobius"/>
    </source>
</evidence>